<evidence type="ECO:0000256" key="1">
    <source>
        <dbReference type="SAM" id="MobiDB-lite"/>
    </source>
</evidence>
<dbReference type="EMBL" id="BA000035">
    <property type="protein sequence ID" value="BAC19333.1"/>
    <property type="molecule type" value="Genomic_DNA"/>
</dbReference>
<evidence type="ECO:0000313" key="3">
    <source>
        <dbReference type="Proteomes" id="UP000001409"/>
    </source>
</evidence>
<accession>Q8FMI1</accession>
<evidence type="ECO:0000313" key="2">
    <source>
        <dbReference type="EMBL" id="BAC19333.1"/>
    </source>
</evidence>
<proteinExistence type="predicted"/>
<dbReference type="AlphaFoldDB" id="Q8FMI1"/>
<protein>
    <submittedName>
        <fullName evidence="2">Uncharacterized protein</fullName>
    </submittedName>
</protein>
<dbReference type="KEGG" id="cef:CE2523"/>
<dbReference type="eggNOG" id="ENOG50337E9">
    <property type="taxonomic scope" value="Bacteria"/>
</dbReference>
<keyword evidence="3" id="KW-1185">Reference proteome</keyword>
<name>Q8FMI1_COREF</name>
<dbReference type="HOGENOM" id="CLU_365911_0_0_11"/>
<dbReference type="Proteomes" id="UP000001409">
    <property type="component" value="Chromosome"/>
</dbReference>
<feature type="region of interest" description="Disordered" evidence="1">
    <location>
        <begin position="136"/>
        <end position="160"/>
    </location>
</feature>
<dbReference type="STRING" id="196164.gene:10742970"/>
<sequence>MRWKGAVAFLLCGCPFSRDVPNWKYKTISMEFVCELRGSRLGVRFLSVKKFKLRTAYLSGIVAISLVFGQAQPVAAQPIPEVSSSAVDGVSAPSIVPRIENGTLVIAGNRIPLAHLGFAAGAIAALVAALSGLGGSSGRSSTPEADPPEEEPDWLPSRPLENRAVPKEDTVIAEPGAVLHVSAGVDHPKIVLMNPEIMTAPDVGEILVVNVTASTPIGVVGRVTRSVVLDNGLVELTVEAVSLEDAYDDFSFDVDFTLRDAIIYDAGDVAANALRLFARAAASPSTMNISPTQSMWECESKAQPRVEMGSVMELTGKAQFDLWDRYAKVEIEQKNELYLQILGALEEECELGEHILPRVWIPIWGPLGLELGPEVTIALSATGGATFSVATETTVGAIFDGNQSKPIFEHKNEPFAPAMEANVAADVFVGIKGALKGEIGVADAGLFVEGGPGVSAEATVSSTLEDNCIEAYLYGVLNAGIEAEVSMLWDWEAKLPGTTIAKFSIYEHCVEVDNPDGGSGEVSQPTRPLPPVGEFYTRPGELTNLTISPQLATRIDSVEDGRSVYFQNFWAGTNLFVGGRSYGVAADWINKENGFEVVSGPVITGTGSAWDPFVVKTSVRAGDSGLLIEQLDVFEDLNGRYHTAISVTNTSENAHDFVLYRGADCYLNRDDYGTGEVFDGGASCVASDGRRITLTDNSGDVRAAAGRYLDIWRTIVDGSEFNDTAAPGRYDNGMGISWSRTVNSGETLSFISTFQLEEPAGR</sequence>
<organism evidence="2 3">
    <name type="scientific">Corynebacterium efficiens (strain DSM 44549 / YS-314 / AJ 12310 / JCM 11189 / NBRC 100395)</name>
    <dbReference type="NCBI Taxonomy" id="196164"/>
    <lineage>
        <taxon>Bacteria</taxon>
        <taxon>Bacillati</taxon>
        <taxon>Actinomycetota</taxon>
        <taxon>Actinomycetes</taxon>
        <taxon>Mycobacteriales</taxon>
        <taxon>Corynebacteriaceae</taxon>
        <taxon>Corynebacterium</taxon>
    </lineage>
</organism>
<reference evidence="2 3" key="1">
    <citation type="journal article" date="2003" name="Genome Res.">
        <title>Comparative complete genome sequence analysis of the amino acid replacements responsible for the thermostability of Corynebacterium efficiens.</title>
        <authorList>
            <person name="Nishio Y."/>
            <person name="Nakamura Y."/>
            <person name="Kawarabayasi Y."/>
            <person name="Usuda Y."/>
            <person name="Kimura E."/>
            <person name="Sugimoto S."/>
            <person name="Matsui K."/>
            <person name="Yamagishi A."/>
            <person name="Kikuchi H."/>
            <person name="Ikeo K."/>
            <person name="Gojobori T."/>
        </authorList>
    </citation>
    <scope>NUCLEOTIDE SEQUENCE [LARGE SCALE GENOMIC DNA]</scope>
    <source>
        <strain evidence="3">DSM 44549 / YS-314 / AJ 12310 / JCM 11189 / NBRC 100395</strain>
    </source>
</reference>